<keyword evidence="4" id="KW-0564">Palmitate</keyword>
<evidence type="ECO:0000256" key="4">
    <source>
        <dbReference type="ARBA" id="ARBA00023139"/>
    </source>
</evidence>
<comment type="subcellular location">
    <subcellularLocation>
        <location evidence="1">Cell outer membrane</location>
        <topology evidence="1">Lipid-anchor</topology>
    </subcellularLocation>
</comment>
<evidence type="ECO:0000256" key="1">
    <source>
        <dbReference type="ARBA" id="ARBA00004459"/>
    </source>
</evidence>
<feature type="region of interest" description="Disordered" evidence="7">
    <location>
        <begin position="52"/>
        <end position="71"/>
    </location>
</feature>
<keyword evidence="5" id="KW-0998">Cell outer membrane</keyword>
<proteinExistence type="predicted"/>
<reference evidence="8 9" key="1">
    <citation type="submission" date="2018-05" db="EMBL/GenBank/DDBJ databases">
        <title>complete genome sequence of Aquabacterium olei NBRC 110486.</title>
        <authorList>
            <person name="Tang B."/>
            <person name="Chang J."/>
            <person name="Zhang L."/>
            <person name="Yang H."/>
        </authorList>
    </citation>
    <scope>NUCLEOTIDE SEQUENCE [LARGE SCALE GENOMIC DNA]</scope>
    <source>
        <strain evidence="8 9">NBRC 110486</strain>
    </source>
</reference>
<dbReference type="KEGG" id="aon:DEH84_13050"/>
<name>A0A2U8FV09_9BURK</name>
<dbReference type="GO" id="GO:0009279">
    <property type="term" value="C:cell outer membrane"/>
    <property type="evidence" value="ECO:0007669"/>
    <property type="project" value="UniProtKB-SubCell"/>
</dbReference>
<evidence type="ECO:0000256" key="3">
    <source>
        <dbReference type="ARBA" id="ARBA00023136"/>
    </source>
</evidence>
<dbReference type="Proteomes" id="UP000244892">
    <property type="component" value="Chromosome"/>
</dbReference>
<keyword evidence="3" id="KW-0472">Membrane</keyword>
<accession>A0A2U8FV09</accession>
<sequence>MSRKFEILGSPEPQGHRTDRSPLKTWGRRRAVVACALLGVLAGLSACGQKGSLYLPDRDGSEPPPPTLPRK</sequence>
<protein>
    <recommendedName>
        <fullName evidence="10">Lipopeptide</fullName>
    </recommendedName>
</protein>
<feature type="compositionally biased region" description="Pro residues" evidence="7">
    <location>
        <begin position="62"/>
        <end position="71"/>
    </location>
</feature>
<dbReference type="NCBIfam" id="NF047847">
    <property type="entry name" value="SS_mature_LptM"/>
    <property type="match status" value="1"/>
</dbReference>
<evidence type="ECO:0000256" key="2">
    <source>
        <dbReference type="ARBA" id="ARBA00022729"/>
    </source>
</evidence>
<evidence type="ECO:0008006" key="10">
    <source>
        <dbReference type="Google" id="ProtNLM"/>
    </source>
</evidence>
<evidence type="ECO:0000256" key="5">
    <source>
        <dbReference type="ARBA" id="ARBA00023237"/>
    </source>
</evidence>
<keyword evidence="2" id="KW-0732">Signal</keyword>
<evidence type="ECO:0000313" key="9">
    <source>
        <dbReference type="Proteomes" id="UP000244892"/>
    </source>
</evidence>
<dbReference type="InterPro" id="IPR032831">
    <property type="entry name" value="LptM_cons"/>
</dbReference>
<dbReference type="AlphaFoldDB" id="A0A2U8FV09"/>
<evidence type="ECO:0000256" key="7">
    <source>
        <dbReference type="SAM" id="MobiDB-lite"/>
    </source>
</evidence>
<keyword evidence="6" id="KW-0449">Lipoprotein</keyword>
<evidence type="ECO:0000313" key="8">
    <source>
        <dbReference type="EMBL" id="AWI54244.1"/>
    </source>
</evidence>
<gene>
    <name evidence="8" type="ORF">DEH84_13050</name>
</gene>
<organism evidence="8 9">
    <name type="scientific">Aquabacterium olei</name>
    <dbReference type="NCBI Taxonomy" id="1296669"/>
    <lineage>
        <taxon>Bacteria</taxon>
        <taxon>Pseudomonadati</taxon>
        <taxon>Pseudomonadota</taxon>
        <taxon>Betaproteobacteria</taxon>
        <taxon>Burkholderiales</taxon>
        <taxon>Aquabacterium</taxon>
    </lineage>
</organism>
<dbReference type="RefSeq" id="WP_109037240.1">
    <property type="nucleotide sequence ID" value="NZ_CP029210.1"/>
</dbReference>
<keyword evidence="9" id="KW-1185">Reference proteome</keyword>
<dbReference type="EMBL" id="CP029210">
    <property type="protein sequence ID" value="AWI54244.1"/>
    <property type="molecule type" value="Genomic_DNA"/>
</dbReference>
<dbReference type="Pfam" id="PF13627">
    <property type="entry name" value="LptM_cons"/>
    <property type="match status" value="1"/>
</dbReference>
<feature type="region of interest" description="Disordered" evidence="7">
    <location>
        <begin position="1"/>
        <end position="23"/>
    </location>
</feature>
<evidence type="ECO:0000256" key="6">
    <source>
        <dbReference type="ARBA" id="ARBA00023288"/>
    </source>
</evidence>